<evidence type="ECO:0000256" key="2">
    <source>
        <dbReference type="ARBA" id="ARBA00004717"/>
    </source>
</evidence>
<dbReference type="Gene3D" id="6.10.190.10">
    <property type="match status" value="1"/>
</dbReference>
<dbReference type="GO" id="GO:0046872">
    <property type="term" value="F:metal ion binding"/>
    <property type="evidence" value="ECO:0007669"/>
    <property type="project" value="UniProtKB-KW"/>
</dbReference>
<comment type="cofactor">
    <cofactor evidence="1">
        <name>[4Fe-4S] cluster</name>
        <dbReference type="ChEBI" id="CHEBI:49883"/>
    </cofactor>
</comment>
<dbReference type="PANTHER" id="PTHR11670">
    <property type="entry name" value="ACONITASE/IRON-RESPONSIVE ELEMENT FAMILY MEMBER"/>
    <property type="match status" value="1"/>
</dbReference>
<dbReference type="FunFam" id="3.30.499.10:FF:000002">
    <property type="entry name" value="Aconitate hydratase"/>
    <property type="match status" value="1"/>
</dbReference>
<organism evidence="15 16">
    <name type="scientific">Agrococcus jejuensis</name>
    <dbReference type="NCBI Taxonomy" id="399736"/>
    <lineage>
        <taxon>Bacteria</taxon>
        <taxon>Bacillati</taxon>
        <taxon>Actinomycetota</taxon>
        <taxon>Actinomycetes</taxon>
        <taxon>Micrococcales</taxon>
        <taxon>Microbacteriaceae</taxon>
        <taxon>Agrococcus</taxon>
    </lineage>
</organism>
<evidence type="ECO:0000256" key="4">
    <source>
        <dbReference type="ARBA" id="ARBA00012926"/>
    </source>
</evidence>
<evidence type="ECO:0000259" key="14">
    <source>
        <dbReference type="Pfam" id="PF00694"/>
    </source>
</evidence>
<dbReference type="STRING" id="399736.SAMN04489720_0118"/>
<dbReference type="InterPro" id="IPR015928">
    <property type="entry name" value="Aconitase/3IPM_dehydase_swvl"/>
</dbReference>
<dbReference type="SUPFAM" id="SSF52016">
    <property type="entry name" value="LeuD/IlvD-like"/>
    <property type="match status" value="1"/>
</dbReference>
<evidence type="ECO:0000256" key="1">
    <source>
        <dbReference type="ARBA" id="ARBA00001966"/>
    </source>
</evidence>
<evidence type="ECO:0000313" key="16">
    <source>
        <dbReference type="Proteomes" id="UP000198822"/>
    </source>
</evidence>
<dbReference type="PROSITE" id="PS00450">
    <property type="entry name" value="ACONITASE_1"/>
    <property type="match status" value="1"/>
</dbReference>
<reference evidence="16" key="1">
    <citation type="submission" date="2016-10" db="EMBL/GenBank/DDBJ databases">
        <authorList>
            <person name="Varghese N."/>
            <person name="Submissions S."/>
        </authorList>
    </citation>
    <scope>NUCLEOTIDE SEQUENCE [LARGE SCALE GENOMIC DNA]</scope>
    <source>
        <strain evidence="16">DSM 22002</strain>
    </source>
</reference>
<keyword evidence="11" id="KW-0456">Lyase</keyword>
<dbReference type="InterPro" id="IPR001030">
    <property type="entry name" value="Acoase/IPM_deHydtase_lsu_aba"/>
</dbReference>
<evidence type="ECO:0000256" key="10">
    <source>
        <dbReference type="ARBA" id="ARBA00023014"/>
    </source>
</evidence>
<dbReference type="OrthoDB" id="9764318at2"/>
<evidence type="ECO:0000256" key="7">
    <source>
        <dbReference type="ARBA" id="ARBA00022723"/>
    </source>
</evidence>
<feature type="domain" description="Aconitase A/isopropylmalate dehydratase small subunit swivel" evidence="14">
    <location>
        <begin position="732"/>
        <end position="868"/>
    </location>
</feature>
<dbReference type="InterPro" id="IPR006249">
    <property type="entry name" value="Aconitase/IRP2"/>
</dbReference>
<dbReference type="PROSITE" id="PS01244">
    <property type="entry name" value="ACONITASE_2"/>
    <property type="match status" value="1"/>
</dbReference>
<keyword evidence="16" id="KW-1185">Reference proteome</keyword>
<dbReference type="GO" id="GO:0003994">
    <property type="term" value="F:aconitate hydratase activity"/>
    <property type="evidence" value="ECO:0007669"/>
    <property type="project" value="UniProtKB-EC"/>
</dbReference>
<evidence type="ECO:0000256" key="11">
    <source>
        <dbReference type="ARBA" id="ARBA00023239"/>
    </source>
</evidence>
<dbReference type="FunFam" id="3.20.19.10:FF:000001">
    <property type="entry name" value="Aconitate hydratase"/>
    <property type="match status" value="1"/>
</dbReference>
<dbReference type="UniPathway" id="UPA00946"/>
<dbReference type="InterPro" id="IPR015931">
    <property type="entry name" value="Acnase/IPM_dHydase_lsu_aba_1/3"/>
</dbReference>
<dbReference type="CDD" id="cd01580">
    <property type="entry name" value="AcnA_IRP_Swivel"/>
    <property type="match status" value="1"/>
</dbReference>
<comment type="catalytic activity">
    <reaction evidence="12">
        <text>citrate = D-threo-isocitrate</text>
        <dbReference type="Rhea" id="RHEA:10336"/>
        <dbReference type="ChEBI" id="CHEBI:15562"/>
        <dbReference type="ChEBI" id="CHEBI:16947"/>
        <dbReference type="EC" id="4.2.1.3"/>
    </reaction>
</comment>
<dbReference type="GO" id="GO:0003723">
    <property type="term" value="F:RNA binding"/>
    <property type="evidence" value="ECO:0007669"/>
    <property type="project" value="UniProtKB-KW"/>
</dbReference>
<dbReference type="GO" id="GO:0019679">
    <property type="term" value="P:propionate metabolic process, methylcitrate cycle"/>
    <property type="evidence" value="ECO:0007669"/>
    <property type="project" value="UniProtKB-ARBA"/>
</dbReference>
<dbReference type="RefSeq" id="WP_092501513.1">
    <property type="nucleotide sequence ID" value="NZ_LT629695.1"/>
</dbReference>
<name>A0A1G7ZUE4_9MICO</name>
<dbReference type="GO" id="GO:0006099">
    <property type="term" value="P:tricarboxylic acid cycle"/>
    <property type="evidence" value="ECO:0007669"/>
    <property type="project" value="UniProtKB-UniPathway"/>
</dbReference>
<keyword evidence="10" id="KW-0411">Iron-sulfur</keyword>
<evidence type="ECO:0000256" key="3">
    <source>
        <dbReference type="ARBA" id="ARBA00007185"/>
    </source>
</evidence>
<evidence type="ECO:0000256" key="6">
    <source>
        <dbReference type="ARBA" id="ARBA00022532"/>
    </source>
</evidence>
<dbReference type="EC" id="4.2.1.3" evidence="4"/>
<sequence>MSAVDSFGARSTLQVGGQDYEIFRIDQVEGHESLPFSLKVLLENLLRTEDGANVTKAQIEALGAWKAEADPDTEIQFTPARVVMQDFTGVPCIVDLATMREAVTALGGDPDRINPLSPAEMVIDHSVIADLFGTENALERNVEIEYERNGERYQFLRWGQTAFQDFKVVPPGTGIVHQVNIEHLAKVIYDRSVDGVLRAYPDTCVGTDSHTTMVNGLGVLGWGVGGIEAEAAMLGQPVSMLIPRVVGFKLTGDIPAGVTATDVVLTITDMLRQHGVVGKFVEFYGEGVASVPLANRATIGNMSPEFGSTAAMFPIDDVTLDYLRLTGRDEQTVALVESYAKEQKLWHDPSRELRFSEFMELDLSTVVPSIAGPKRPQDRILLSESKSQFERDVLNYVATGETTDVVDVASMDSFPASDPGSVPGEEDTHVHAPAKVAVLQSNSFHGASTPANVTTPDGQQYVLDNGAVTLAAITSCTNTSNPSVMIAAGLVARKARAKGLNRKPWVKTTLGPGSKVVTDYYEKSGLDQDLEGIGFYTVGYGCTICIGNSGPMIEEVSEAINANDLAVTAVLSGNRNFEGRISPDVKMNYLASPPLVVAYALAGSMHFDFEADALGTDTEGNEVFLKDIWPTPDEVQEIIDSSISREQFITQYATVFDGDERWKSLPTPEGPIFEWDEDSTYVRKAPYFDGMTMDLTPVADIHGARVMAALGDSVTTDHISPAGNIKAGTPAAQYLTEHGVGQRDFNSYGSRRGNHEVMIRGTFANIRLRNQLTAAVNDGKAVEGGYTRDFTQPEGPQSFIYDACQSYAEQDTPLVVFGGKEYGSGSSRDWAAKGTRLLGVKAVITESFERIHRSNLIGMGVVPLQFPAGQSWESLGLDGTEVVSITGLEQLNEGVTPKTVKVTATPSEHSAPGKETIEFDAVVRIDTPGEADYYRNGGILQYVLRSLV</sequence>
<dbReference type="Gene3D" id="3.20.19.10">
    <property type="entry name" value="Aconitase, domain 4"/>
    <property type="match status" value="1"/>
</dbReference>
<protein>
    <recommendedName>
        <fullName evidence="5">Aconitate hydratase A</fullName>
        <ecNumber evidence="4">4.2.1.3</ecNumber>
    </recommendedName>
</protein>
<evidence type="ECO:0000256" key="12">
    <source>
        <dbReference type="ARBA" id="ARBA00023501"/>
    </source>
</evidence>
<comment type="pathway">
    <text evidence="2">Carbohydrate metabolism; tricarboxylic acid cycle; isocitrate from oxaloacetate: step 2/2.</text>
</comment>
<dbReference type="Gene3D" id="3.30.499.10">
    <property type="entry name" value="Aconitase, domain 3"/>
    <property type="match status" value="2"/>
</dbReference>
<dbReference type="AlphaFoldDB" id="A0A1G7ZUE4"/>
<proteinExistence type="inferred from homology"/>
<dbReference type="PRINTS" id="PR00415">
    <property type="entry name" value="ACONITASE"/>
</dbReference>
<dbReference type="NCBIfam" id="NF009520">
    <property type="entry name" value="PRK12881.1"/>
    <property type="match status" value="1"/>
</dbReference>
<keyword evidence="8" id="KW-0694">RNA-binding</keyword>
<comment type="similarity">
    <text evidence="3">Belongs to the aconitase/IPM isomerase family.</text>
</comment>
<gene>
    <name evidence="15" type="ORF">SAMN04489720_0118</name>
</gene>
<keyword evidence="9" id="KW-0408">Iron</keyword>
<dbReference type="InterPro" id="IPR036008">
    <property type="entry name" value="Aconitase_4Fe-4S_dom"/>
</dbReference>
<keyword evidence="6" id="KW-0816">Tricarboxylic acid cycle</keyword>
<dbReference type="FunFam" id="3.30.499.10:FF:000009">
    <property type="entry name" value="Aconitate hydratase"/>
    <property type="match status" value="1"/>
</dbReference>
<keyword evidence="7" id="KW-0479">Metal-binding</keyword>
<dbReference type="UniPathway" id="UPA00223">
    <property type="reaction ID" value="UER00718"/>
</dbReference>
<evidence type="ECO:0000259" key="13">
    <source>
        <dbReference type="Pfam" id="PF00330"/>
    </source>
</evidence>
<feature type="domain" description="Aconitase/3-isopropylmalate dehydratase large subunit alpha/beta/alpha" evidence="13">
    <location>
        <begin position="65"/>
        <end position="603"/>
    </location>
</feature>
<dbReference type="Pfam" id="PF00330">
    <property type="entry name" value="Aconitase"/>
    <property type="match status" value="1"/>
</dbReference>
<dbReference type="EMBL" id="LT629695">
    <property type="protein sequence ID" value="SDH12312.1"/>
    <property type="molecule type" value="Genomic_DNA"/>
</dbReference>
<evidence type="ECO:0000256" key="8">
    <source>
        <dbReference type="ARBA" id="ARBA00022884"/>
    </source>
</evidence>
<evidence type="ECO:0000256" key="9">
    <source>
        <dbReference type="ARBA" id="ARBA00023004"/>
    </source>
</evidence>
<dbReference type="InterPro" id="IPR000573">
    <property type="entry name" value="AconitaseA/IPMdHydase_ssu_swvl"/>
</dbReference>
<evidence type="ECO:0000256" key="5">
    <source>
        <dbReference type="ARBA" id="ARBA00019378"/>
    </source>
</evidence>
<dbReference type="Proteomes" id="UP000198822">
    <property type="component" value="Chromosome I"/>
</dbReference>
<dbReference type="InterPro" id="IPR044137">
    <property type="entry name" value="AcnA_IRP_Swivel"/>
</dbReference>
<accession>A0A1G7ZUE4</accession>
<dbReference type="GO" id="GO:0051536">
    <property type="term" value="F:iron-sulfur cluster binding"/>
    <property type="evidence" value="ECO:0007669"/>
    <property type="project" value="UniProtKB-KW"/>
</dbReference>
<dbReference type="InterPro" id="IPR018136">
    <property type="entry name" value="Aconitase_4Fe-4S_BS"/>
</dbReference>
<dbReference type="Pfam" id="PF00694">
    <property type="entry name" value="Aconitase_C"/>
    <property type="match status" value="1"/>
</dbReference>
<dbReference type="SUPFAM" id="SSF53732">
    <property type="entry name" value="Aconitase iron-sulfur domain"/>
    <property type="match status" value="1"/>
</dbReference>
<dbReference type="NCBIfam" id="NF006757">
    <property type="entry name" value="PRK09277.1"/>
    <property type="match status" value="1"/>
</dbReference>
<evidence type="ECO:0000313" key="15">
    <source>
        <dbReference type="EMBL" id="SDH12312.1"/>
    </source>
</evidence>